<accession>A0A1F5P0G5</accession>
<dbReference type="Gene3D" id="1.10.287.80">
    <property type="entry name" value="ATP synthase, gamma subunit, helix hairpin domain"/>
    <property type="match status" value="2"/>
</dbReference>
<dbReference type="Gene3D" id="3.40.1380.10">
    <property type="match status" value="1"/>
</dbReference>
<evidence type="ECO:0000313" key="12">
    <source>
        <dbReference type="Proteomes" id="UP000176339"/>
    </source>
</evidence>
<dbReference type="PANTHER" id="PTHR11693">
    <property type="entry name" value="ATP SYNTHASE GAMMA CHAIN"/>
    <property type="match status" value="1"/>
</dbReference>
<dbReference type="SUPFAM" id="SSF52943">
    <property type="entry name" value="ATP synthase (F1-ATPase), gamma subunit"/>
    <property type="match status" value="1"/>
</dbReference>
<dbReference type="CDD" id="cd12151">
    <property type="entry name" value="F1-ATPase_gamma"/>
    <property type="match status" value="1"/>
</dbReference>
<comment type="caution">
    <text evidence="11">The sequence shown here is derived from an EMBL/GenBank/DDBJ whole genome shotgun (WGS) entry which is preliminary data.</text>
</comment>
<evidence type="ECO:0000256" key="4">
    <source>
        <dbReference type="ARBA" id="ARBA00022448"/>
    </source>
</evidence>
<dbReference type="InterPro" id="IPR000131">
    <property type="entry name" value="ATP_synth_F1_gsu"/>
</dbReference>
<reference evidence="11 12" key="1">
    <citation type="journal article" date="2016" name="Nat. Commun.">
        <title>Thousands of microbial genomes shed light on interconnected biogeochemical processes in an aquifer system.</title>
        <authorList>
            <person name="Anantharaman K."/>
            <person name="Brown C.T."/>
            <person name="Hug L.A."/>
            <person name="Sharon I."/>
            <person name="Castelle C.J."/>
            <person name="Probst A.J."/>
            <person name="Thomas B.C."/>
            <person name="Singh A."/>
            <person name="Wilkins M.J."/>
            <person name="Karaoz U."/>
            <person name="Brodie E.L."/>
            <person name="Williams K.H."/>
            <person name="Hubbard S.S."/>
            <person name="Banfield J.F."/>
        </authorList>
    </citation>
    <scope>NUCLEOTIDE SEQUENCE [LARGE SCALE GENOMIC DNA]</scope>
</reference>
<dbReference type="Pfam" id="PF00231">
    <property type="entry name" value="ATP-synt"/>
    <property type="match status" value="1"/>
</dbReference>
<keyword evidence="9 10" id="KW-0066">ATP synthesis</keyword>
<dbReference type="AlphaFoldDB" id="A0A1F5P0G5"/>
<proteinExistence type="inferred from homology"/>
<evidence type="ECO:0000256" key="1">
    <source>
        <dbReference type="ARBA" id="ARBA00003456"/>
    </source>
</evidence>
<dbReference type="GO" id="GO:0005524">
    <property type="term" value="F:ATP binding"/>
    <property type="evidence" value="ECO:0007669"/>
    <property type="project" value="UniProtKB-UniRule"/>
</dbReference>
<dbReference type="InterPro" id="IPR035968">
    <property type="entry name" value="ATP_synth_F1_ATPase_gsu"/>
</dbReference>
<evidence type="ECO:0000256" key="3">
    <source>
        <dbReference type="ARBA" id="ARBA00007681"/>
    </source>
</evidence>
<comment type="subcellular location">
    <subcellularLocation>
        <location evidence="10">Cell membrane</location>
        <topology evidence="10">Peripheral membrane protein</topology>
    </subcellularLocation>
    <subcellularLocation>
        <location evidence="2">Membrane</location>
        <topology evidence="2">Peripheral membrane protein</topology>
    </subcellularLocation>
</comment>
<dbReference type="GO" id="GO:0005886">
    <property type="term" value="C:plasma membrane"/>
    <property type="evidence" value="ECO:0007669"/>
    <property type="project" value="UniProtKB-SubCell"/>
</dbReference>
<evidence type="ECO:0000256" key="8">
    <source>
        <dbReference type="ARBA" id="ARBA00023196"/>
    </source>
</evidence>
<evidence type="ECO:0000256" key="5">
    <source>
        <dbReference type="ARBA" id="ARBA00022781"/>
    </source>
</evidence>
<keyword evidence="5 10" id="KW-0375">Hydrogen ion transport</keyword>
<dbReference type="PRINTS" id="PR00126">
    <property type="entry name" value="ATPASEGAMMA"/>
</dbReference>
<dbReference type="GO" id="GO:0042777">
    <property type="term" value="P:proton motive force-driven plasma membrane ATP synthesis"/>
    <property type="evidence" value="ECO:0007669"/>
    <property type="project" value="UniProtKB-UniRule"/>
</dbReference>
<keyword evidence="4 10" id="KW-0813">Transport</keyword>
<dbReference type="EMBL" id="MFEN01000044">
    <property type="protein sequence ID" value="OGE83397.1"/>
    <property type="molecule type" value="Genomic_DNA"/>
</dbReference>
<gene>
    <name evidence="10" type="primary">atpG</name>
    <name evidence="11" type="ORF">A2846_05165</name>
</gene>
<dbReference type="GO" id="GO:0046933">
    <property type="term" value="F:proton-transporting ATP synthase activity, rotational mechanism"/>
    <property type="evidence" value="ECO:0007669"/>
    <property type="project" value="UniProtKB-UniRule"/>
</dbReference>
<dbReference type="HAMAP" id="MF_00815">
    <property type="entry name" value="ATP_synth_gamma_bact"/>
    <property type="match status" value="1"/>
</dbReference>
<comment type="function">
    <text evidence="1 10">Produces ATP from ADP in the presence of a proton gradient across the membrane. The gamma chain is believed to be important in regulating ATPase activity and the flow of protons through the CF(0) complex.</text>
</comment>
<dbReference type="GO" id="GO:0045259">
    <property type="term" value="C:proton-transporting ATP synthase complex"/>
    <property type="evidence" value="ECO:0007669"/>
    <property type="project" value="UniProtKB-KW"/>
</dbReference>
<comment type="subunit">
    <text evidence="10">F-type ATPases have 2 components, CF(1) - the catalytic core - and CF(0) - the membrane proton channel. CF(1) has five subunits: alpha(3), beta(3), gamma(1), delta(1), epsilon(1). CF(0) has three main subunits: a, b and c.</text>
</comment>
<organism evidence="11 12">
    <name type="scientific">Candidatus Doudnabacteria bacterium RIFCSPHIGHO2_01_FULL_49_9</name>
    <dbReference type="NCBI Taxonomy" id="1817827"/>
    <lineage>
        <taxon>Bacteria</taxon>
        <taxon>Candidatus Doudnaibacteriota</taxon>
    </lineage>
</organism>
<keyword evidence="10" id="KW-1003">Cell membrane</keyword>
<evidence type="ECO:0000256" key="6">
    <source>
        <dbReference type="ARBA" id="ARBA00023065"/>
    </source>
</evidence>
<dbReference type="Proteomes" id="UP000176339">
    <property type="component" value="Unassembled WGS sequence"/>
</dbReference>
<dbReference type="PANTHER" id="PTHR11693:SF22">
    <property type="entry name" value="ATP SYNTHASE SUBUNIT GAMMA, MITOCHONDRIAL"/>
    <property type="match status" value="1"/>
</dbReference>
<sequence>MAESVRDIKRRIKSVKNIAQITKAMEAVSANKMRKSQMVALSARPYAVTALEMLDNLISRTPVLPDFFAERPIKKSLILVVTSDKGLAGAYNSNVLRSAEKLADKMKKAGQSFAVVTVGRKAKEYFSRRGAEVVKSFSGFSDLSALKETNPVADFVTAWFMRKSYDEAFAVYTNFKTTLRQEVSVRRILPVTKDGIAEMVLGILPEHGRYAPKAQGSIEKAIQSRYSFQYVFEPDPANILNALVPKLLSMHIHHIILEANASEHSSRMVAMKNASDNAKDLIAGLSLKYNKLRQAGITRELIEITAGREALNN</sequence>
<dbReference type="NCBIfam" id="TIGR01146">
    <property type="entry name" value="ATPsyn_F1gamma"/>
    <property type="match status" value="1"/>
</dbReference>
<evidence type="ECO:0000256" key="9">
    <source>
        <dbReference type="ARBA" id="ARBA00023310"/>
    </source>
</evidence>
<keyword evidence="8 10" id="KW-0139">CF(1)</keyword>
<keyword evidence="7 10" id="KW-0472">Membrane</keyword>
<evidence type="ECO:0000256" key="2">
    <source>
        <dbReference type="ARBA" id="ARBA00004170"/>
    </source>
</evidence>
<evidence type="ECO:0000313" key="11">
    <source>
        <dbReference type="EMBL" id="OGE83397.1"/>
    </source>
</evidence>
<comment type="similarity">
    <text evidence="3 10">Belongs to the ATPase gamma chain family.</text>
</comment>
<name>A0A1F5P0G5_9BACT</name>
<evidence type="ECO:0000256" key="7">
    <source>
        <dbReference type="ARBA" id="ARBA00023136"/>
    </source>
</evidence>
<protein>
    <recommendedName>
        <fullName evidence="10">ATP synthase gamma chain</fullName>
    </recommendedName>
    <alternativeName>
        <fullName evidence="10">ATP synthase F1 sector gamma subunit</fullName>
    </alternativeName>
    <alternativeName>
        <fullName evidence="10">F-ATPase gamma subunit</fullName>
    </alternativeName>
</protein>
<keyword evidence="6 10" id="KW-0406">Ion transport</keyword>
<evidence type="ECO:0000256" key="10">
    <source>
        <dbReference type="HAMAP-Rule" id="MF_00815"/>
    </source>
</evidence>